<dbReference type="EMBL" id="BNJG01000005">
    <property type="protein sequence ID" value="GHO60464.1"/>
    <property type="molecule type" value="Genomic_DNA"/>
</dbReference>
<dbReference type="Pfam" id="PF16916">
    <property type="entry name" value="ZT_dimer"/>
    <property type="match status" value="1"/>
</dbReference>
<feature type="transmembrane region" description="Helical" evidence="7">
    <location>
        <begin position="111"/>
        <end position="131"/>
    </location>
</feature>
<dbReference type="Gene3D" id="3.30.70.1350">
    <property type="entry name" value="Cation efflux protein, cytoplasmic domain"/>
    <property type="match status" value="1"/>
</dbReference>
<dbReference type="InterPro" id="IPR050291">
    <property type="entry name" value="CDF_Transporter"/>
</dbReference>
<feature type="domain" description="Cation efflux protein cytoplasmic" evidence="9">
    <location>
        <begin position="208"/>
        <end position="285"/>
    </location>
</feature>
<evidence type="ECO:0000256" key="2">
    <source>
        <dbReference type="ARBA" id="ARBA00008114"/>
    </source>
</evidence>
<dbReference type="InterPro" id="IPR027470">
    <property type="entry name" value="Cation_efflux_CTD"/>
</dbReference>
<dbReference type="PANTHER" id="PTHR43840">
    <property type="entry name" value="MITOCHONDRIAL METAL TRANSPORTER 1-RELATED"/>
    <property type="match status" value="1"/>
</dbReference>
<feature type="transmembrane region" description="Helical" evidence="7">
    <location>
        <begin position="9"/>
        <end position="31"/>
    </location>
</feature>
<accession>A0ABQ3V5L9</accession>
<feature type="transmembrane region" description="Helical" evidence="7">
    <location>
        <begin position="82"/>
        <end position="99"/>
    </location>
</feature>
<comment type="caution">
    <text evidence="10">The sequence shown here is derived from an EMBL/GenBank/DDBJ whole genome shotgun (WGS) entry which is preliminary data.</text>
</comment>
<feature type="transmembrane region" description="Helical" evidence="7">
    <location>
        <begin position="175"/>
        <end position="193"/>
    </location>
</feature>
<evidence type="ECO:0000256" key="7">
    <source>
        <dbReference type="SAM" id="Phobius"/>
    </source>
</evidence>
<evidence type="ECO:0000256" key="6">
    <source>
        <dbReference type="ARBA" id="ARBA00023136"/>
    </source>
</evidence>
<keyword evidence="3" id="KW-0813">Transport</keyword>
<dbReference type="InterPro" id="IPR002524">
    <property type="entry name" value="Cation_efflux"/>
</dbReference>
<evidence type="ECO:0000256" key="4">
    <source>
        <dbReference type="ARBA" id="ARBA00022692"/>
    </source>
</evidence>
<comment type="similarity">
    <text evidence="2">Belongs to the cation diffusion facilitator (CDF) transporter (TC 2.A.4) family.</text>
</comment>
<evidence type="ECO:0000259" key="9">
    <source>
        <dbReference type="Pfam" id="PF16916"/>
    </source>
</evidence>
<dbReference type="NCBIfam" id="TIGR01297">
    <property type="entry name" value="CDF"/>
    <property type="match status" value="1"/>
</dbReference>
<feature type="transmembrane region" description="Helical" evidence="7">
    <location>
        <begin position="151"/>
        <end position="169"/>
    </location>
</feature>
<evidence type="ECO:0000256" key="3">
    <source>
        <dbReference type="ARBA" id="ARBA00022448"/>
    </source>
</evidence>
<keyword evidence="6 7" id="KW-0472">Membrane</keyword>
<proteinExistence type="inferred from homology"/>
<dbReference type="InterPro" id="IPR058533">
    <property type="entry name" value="Cation_efflux_TM"/>
</dbReference>
<keyword evidence="5 7" id="KW-1133">Transmembrane helix</keyword>
<comment type="subcellular location">
    <subcellularLocation>
        <location evidence="1">Membrane</location>
        <topology evidence="1">Multi-pass membrane protein</topology>
    </subcellularLocation>
</comment>
<dbReference type="PANTHER" id="PTHR43840:SF15">
    <property type="entry name" value="MITOCHONDRIAL METAL TRANSPORTER 1-RELATED"/>
    <property type="match status" value="1"/>
</dbReference>
<evidence type="ECO:0000313" key="10">
    <source>
        <dbReference type="EMBL" id="GHO60464.1"/>
    </source>
</evidence>
<sequence length="304" mass="33428">MKQHSLRLYMFLSIAAALVTMAVKFLGYALTGSVGLFSDAAESVVNLVAALVGLWAVTLAARPADEEHTYGHSKSEYFSSGAEGALILIAALVIAYEAIPRLLHPEPIEQAYLGLSFSVLGAVINGVLGWFMLREGKKERSVTLQADAHHLFADVFTTAGVLVGVLLVALTKWYILDPIVALLVAANIIWTGIKLLRQTGLGLLDTALPPEDQEQVKEILATYQQQGIVFHALRSRMAGRRRFVSFHVIVPGQWTVLKGHKVCEEIERAIREALPESTVFTHLEPKEDPVSFEDIELDREPHLL</sequence>
<dbReference type="Gene3D" id="1.20.1510.10">
    <property type="entry name" value="Cation efflux protein transmembrane domain"/>
    <property type="match status" value="1"/>
</dbReference>
<evidence type="ECO:0000256" key="5">
    <source>
        <dbReference type="ARBA" id="ARBA00022989"/>
    </source>
</evidence>
<dbReference type="InterPro" id="IPR036837">
    <property type="entry name" value="Cation_efflux_CTD_sf"/>
</dbReference>
<reference evidence="10 11" key="1">
    <citation type="journal article" date="2021" name="Int. J. Syst. Evol. Microbiol.">
        <title>Reticulibacter mediterranei gen. nov., sp. nov., within the new family Reticulibacteraceae fam. nov., and Ktedonospora formicarum gen. nov., sp. nov., Ktedonobacter robiniae sp. nov., Dictyobacter formicarum sp. nov. and Dictyobacter arantiisoli sp. nov., belonging to the class Ktedonobacteria.</title>
        <authorList>
            <person name="Yabe S."/>
            <person name="Zheng Y."/>
            <person name="Wang C.M."/>
            <person name="Sakai Y."/>
            <person name="Abe K."/>
            <person name="Yokota A."/>
            <person name="Donadio S."/>
            <person name="Cavaletti L."/>
            <person name="Monciardini P."/>
        </authorList>
    </citation>
    <scope>NUCLEOTIDE SEQUENCE [LARGE SCALE GENOMIC DNA]</scope>
    <source>
        <strain evidence="10 11">SOSP1-30</strain>
    </source>
</reference>
<organism evidence="10 11">
    <name type="scientific">Ktedonobacter robiniae</name>
    <dbReference type="NCBI Taxonomy" id="2778365"/>
    <lineage>
        <taxon>Bacteria</taxon>
        <taxon>Bacillati</taxon>
        <taxon>Chloroflexota</taxon>
        <taxon>Ktedonobacteria</taxon>
        <taxon>Ktedonobacterales</taxon>
        <taxon>Ktedonobacteraceae</taxon>
        <taxon>Ktedonobacter</taxon>
    </lineage>
</organism>
<keyword evidence="4 7" id="KW-0812">Transmembrane</keyword>
<dbReference type="RefSeq" id="WP_201376575.1">
    <property type="nucleotide sequence ID" value="NZ_BNJG01000005.1"/>
</dbReference>
<feature type="transmembrane region" description="Helical" evidence="7">
    <location>
        <begin position="43"/>
        <end position="61"/>
    </location>
</feature>
<dbReference type="Proteomes" id="UP000654345">
    <property type="component" value="Unassembled WGS sequence"/>
</dbReference>
<dbReference type="SUPFAM" id="SSF160240">
    <property type="entry name" value="Cation efflux protein cytoplasmic domain-like"/>
    <property type="match status" value="1"/>
</dbReference>
<dbReference type="InterPro" id="IPR027469">
    <property type="entry name" value="Cation_efflux_TMD_sf"/>
</dbReference>
<evidence type="ECO:0000256" key="1">
    <source>
        <dbReference type="ARBA" id="ARBA00004141"/>
    </source>
</evidence>
<protein>
    <submittedName>
        <fullName evidence="10">Transporter</fullName>
    </submittedName>
</protein>
<evidence type="ECO:0000313" key="11">
    <source>
        <dbReference type="Proteomes" id="UP000654345"/>
    </source>
</evidence>
<evidence type="ECO:0000259" key="8">
    <source>
        <dbReference type="Pfam" id="PF01545"/>
    </source>
</evidence>
<feature type="domain" description="Cation efflux protein transmembrane" evidence="8">
    <location>
        <begin position="10"/>
        <end position="204"/>
    </location>
</feature>
<keyword evidence="11" id="KW-1185">Reference proteome</keyword>
<gene>
    <name evidence="10" type="ORF">KSB_89390</name>
</gene>
<dbReference type="Pfam" id="PF01545">
    <property type="entry name" value="Cation_efflux"/>
    <property type="match status" value="1"/>
</dbReference>
<dbReference type="SUPFAM" id="SSF161111">
    <property type="entry name" value="Cation efflux protein transmembrane domain-like"/>
    <property type="match status" value="1"/>
</dbReference>
<name>A0ABQ3V5L9_9CHLR</name>